<organism evidence="3 4">
    <name type="scientific">Rhizocola hellebori</name>
    <dbReference type="NCBI Taxonomy" id="1392758"/>
    <lineage>
        <taxon>Bacteria</taxon>
        <taxon>Bacillati</taxon>
        <taxon>Actinomycetota</taxon>
        <taxon>Actinomycetes</taxon>
        <taxon>Micromonosporales</taxon>
        <taxon>Micromonosporaceae</taxon>
        <taxon>Rhizocola</taxon>
    </lineage>
</organism>
<dbReference type="Proteomes" id="UP000612899">
    <property type="component" value="Unassembled WGS sequence"/>
</dbReference>
<keyword evidence="1" id="KW-0472">Membrane</keyword>
<dbReference type="GO" id="GO:0005886">
    <property type="term" value="C:plasma membrane"/>
    <property type="evidence" value="ECO:0007669"/>
    <property type="project" value="InterPro"/>
</dbReference>
<dbReference type="RefSeq" id="WP_203911441.1">
    <property type="nucleotide sequence ID" value="NZ_BONY01000039.1"/>
</dbReference>
<gene>
    <name evidence="3" type="ORF">Rhe02_57250</name>
</gene>
<keyword evidence="4" id="KW-1185">Reference proteome</keyword>
<evidence type="ECO:0000256" key="1">
    <source>
        <dbReference type="SAM" id="Phobius"/>
    </source>
</evidence>
<feature type="domain" description="Anti-sigma K factor RskA C-terminal" evidence="2">
    <location>
        <begin position="128"/>
        <end position="251"/>
    </location>
</feature>
<name>A0A8J3QDF2_9ACTN</name>
<dbReference type="AlphaFoldDB" id="A0A8J3QDF2"/>
<reference evidence="3" key="1">
    <citation type="submission" date="2021-01" db="EMBL/GenBank/DDBJ databases">
        <title>Whole genome shotgun sequence of Rhizocola hellebori NBRC 109834.</title>
        <authorList>
            <person name="Komaki H."/>
            <person name="Tamura T."/>
        </authorList>
    </citation>
    <scope>NUCLEOTIDE SEQUENCE</scope>
    <source>
        <strain evidence="3">NBRC 109834</strain>
    </source>
</reference>
<accession>A0A8J3QDF2</accession>
<sequence>MNAGLRNDDAFVDRLTAYLDERAERASADSGVAEFAALADELRAPATWSAPPPFLRDSILSRVSDQATAAATPVPAEPVVAAPATPVPAQPVAAAPVTPVAAAPQRQKARAERWRPSWGRLTWAIPVAAFAAAVFTFGVLAVDRALQPGPPAGETYVASGTQLAPDATATVVVAANPSGFSLRVQATGLPAAAPGSYYSAWLHGPRGVVPLGSFHQRQEGSSVALWSGVDPKDYTALVITLQAEGEPPSPSNAVVMTATLKH</sequence>
<dbReference type="Pfam" id="PF10099">
    <property type="entry name" value="RskA_C"/>
    <property type="match status" value="1"/>
</dbReference>
<protein>
    <recommendedName>
        <fullName evidence="2">Anti-sigma K factor RskA C-terminal domain-containing protein</fullName>
    </recommendedName>
</protein>
<feature type="transmembrane region" description="Helical" evidence="1">
    <location>
        <begin position="121"/>
        <end position="142"/>
    </location>
</feature>
<evidence type="ECO:0000259" key="2">
    <source>
        <dbReference type="Pfam" id="PF10099"/>
    </source>
</evidence>
<dbReference type="EMBL" id="BONY01000039">
    <property type="protein sequence ID" value="GIH07658.1"/>
    <property type="molecule type" value="Genomic_DNA"/>
</dbReference>
<proteinExistence type="predicted"/>
<evidence type="ECO:0000313" key="4">
    <source>
        <dbReference type="Proteomes" id="UP000612899"/>
    </source>
</evidence>
<comment type="caution">
    <text evidence="3">The sequence shown here is derived from an EMBL/GenBank/DDBJ whole genome shotgun (WGS) entry which is preliminary data.</text>
</comment>
<keyword evidence="1" id="KW-1133">Transmembrane helix</keyword>
<evidence type="ECO:0000313" key="3">
    <source>
        <dbReference type="EMBL" id="GIH07658.1"/>
    </source>
</evidence>
<keyword evidence="1" id="KW-0812">Transmembrane</keyword>
<dbReference type="InterPro" id="IPR018764">
    <property type="entry name" value="RskA_C"/>
</dbReference>